<dbReference type="EMBL" id="AVOT02022033">
    <property type="protein sequence ID" value="MBW0511177.1"/>
    <property type="molecule type" value="Genomic_DNA"/>
</dbReference>
<dbReference type="AlphaFoldDB" id="A0A9Q3DZV2"/>
<evidence type="ECO:0000313" key="1">
    <source>
        <dbReference type="EMBL" id="MBW0511177.1"/>
    </source>
</evidence>
<accession>A0A9Q3DZV2</accession>
<gene>
    <name evidence="1" type="ORF">O181_050892</name>
</gene>
<dbReference type="Gene3D" id="3.30.420.10">
    <property type="entry name" value="Ribonuclease H-like superfamily/Ribonuclease H"/>
    <property type="match status" value="1"/>
</dbReference>
<evidence type="ECO:0000313" key="2">
    <source>
        <dbReference type="Proteomes" id="UP000765509"/>
    </source>
</evidence>
<protein>
    <submittedName>
        <fullName evidence="1">Uncharacterized protein</fullName>
    </submittedName>
</protein>
<proteinExistence type="predicted"/>
<organism evidence="1 2">
    <name type="scientific">Austropuccinia psidii MF-1</name>
    <dbReference type="NCBI Taxonomy" id="1389203"/>
    <lineage>
        <taxon>Eukaryota</taxon>
        <taxon>Fungi</taxon>
        <taxon>Dikarya</taxon>
        <taxon>Basidiomycota</taxon>
        <taxon>Pucciniomycotina</taxon>
        <taxon>Pucciniomycetes</taxon>
        <taxon>Pucciniales</taxon>
        <taxon>Sphaerophragmiaceae</taxon>
        <taxon>Austropuccinia</taxon>
    </lineage>
</organism>
<dbReference type="OrthoDB" id="2273864at2759"/>
<dbReference type="Proteomes" id="UP000765509">
    <property type="component" value="Unassembled WGS sequence"/>
</dbReference>
<keyword evidence="2" id="KW-1185">Reference proteome</keyword>
<sequence length="150" mass="17254">MYVSYHRDDWMTWCPLAGFAYTSSDHSSTTQSPFFTVYGRDPKFDSSHITQDTPSKNLSTKIQSVHQDVKRELEASINRFKRYTDKSRASTPVFNPGYMVWLSFKNIKSTIPTKKMPESWLGPFPILKKVSTHSYHLNGRPSTQSSIVHS</sequence>
<reference evidence="1" key="1">
    <citation type="submission" date="2021-03" db="EMBL/GenBank/DDBJ databases">
        <title>Draft genome sequence of rust myrtle Austropuccinia psidii MF-1, a brazilian biotype.</title>
        <authorList>
            <person name="Quecine M.C."/>
            <person name="Pachon D.M.R."/>
            <person name="Bonatelli M.L."/>
            <person name="Correr F.H."/>
            <person name="Franceschini L.M."/>
            <person name="Leite T.F."/>
            <person name="Margarido G.R.A."/>
            <person name="Almeida C.A."/>
            <person name="Ferrarezi J.A."/>
            <person name="Labate C.A."/>
        </authorList>
    </citation>
    <scope>NUCLEOTIDE SEQUENCE</scope>
    <source>
        <strain evidence="1">MF-1</strain>
    </source>
</reference>
<dbReference type="InterPro" id="IPR036397">
    <property type="entry name" value="RNaseH_sf"/>
</dbReference>
<dbReference type="GO" id="GO:0003676">
    <property type="term" value="F:nucleic acid binding"/>
    <property type="evidence" value="ECO:0007669"/>
    <property type="project" value="InterPro"/>
</dbReference>
<name>A0A9Q3DZV2_9BASI</name>
<comment type="caution">
    <text evidence="1">The sequence shown here is derived from an EMBL/GenBank/DDBJ whole genome shotgun (WGS) entry which is preliminary data.</text>
</comment>